<dbReference type="Gene3D" id="3.30.1380.10">
    <property type="match status" value="1"/>
</dbReference>
<dbReference type="CDD" id="cd14852">
    <property type="entry name" value="LD-carboxypeptidase"/>
    <property type="match status" value="1"/>
</dbReference>
<dbReference type="EMBL" id="JACHBL010000001">
    <property type="protein sequence ID" value="MBB5599255.1"/>
    <property type="molecule type" value="Genomic_DNA"/>
</dbReference>
<dbReference type="Pfam" id="PF02557">
    <property type="entry name" value="VanY"/>
    <property type="match status" value="1"/>
</dbReference>
<sequence length="440" mass="46476">MSLALTLTLTPPAQAATIIRDPNNVEVLVNKTHPLSPLTYVPPDLVTYPGTTRKLRSVTSTQLQKLFAGATAAGHSLRVTSAYRSYSEQASLYNSYVAKYGVTYANRISAKPGYSEHQTGLTADIGLASGTCGFLACFGDTAAGKWVAANAYRYGFVIRYPKGYEATTGYMYEPWHLRYVGVKRALELRSLAVPTLEHYYDGVRRAIPNTPALTRVVSGNLLASPSAFNGTWGAATTVVSRMGTGNSAVQSVDWNSDGILDVMWVSGAGRLYVLLGNRYGGFGTAIMITRGLAGTDFVAAKFVTSRALPELAVRGADGKVRKYSRNGYFLAGSPTILRTVATTARISAADWNNDRAVDLLVSTPAATVAYLGSGTGTVSASATSTNGRLSGVTNVRRVNGASGPGTSGYLAQKGSTIYYYQRGATSLATGVVVGTGQLAK</sequence>
<dbReference type="PANTHER" id="PTHR34385">
    <property type="entry name" value="D-ALANYL-D-ALANINE CARBOXYPEPTIDASE"/>
    <property type="match status" value="1"/>
</dbReference>
<dbReference type="InterPro" id="IPR009045">
    <property type="entry name" value="Zn_M74/Hedgehog-like"/>
</dbReference>
<dbReference type="SUPFAM" id="SSF69318">
    <property type="entry name" value="Integrin alpha N-terminal domain"/>
    <property type="match status" value="1"/>
</dbReference>
<keyword evidence="2" id="KW-0121">Carboxypeptidase</keyword>
<gene>
    <name evidence="2" type="ORF">BKA12_002335</name>
</gene>
<dbReference type="GO" id="GO:0009002">
    <property type="term" value="F:serine-type D-Ala-D-Ala carboxypeptidase activity"/>
    <property type="evidence" value="ECO:0007669"/>
    <property type="project" value="UniProtKB-EC"/>
</dbReference>
<reference evidence="2 3" key="1">
    <citation type="submission" date="2020-08" db="EMBL/GenBank/DDBJ databases">
        <title>Sequencing the genomes of 1000 actinobacteria strains.</title>
        <authorList>
            <person name="Klenk H.-P."/>
        </authorList>
    </citation>
    <scope>NUCLEOTIDE SEQUENCE [LARGE SCALE GENOMIC DNA]</scope>
    <source>
        <strain evidence="2 3">DSM 23694</strain>
    </source>
</reference>
<proteinExistence type="predicted"/>
<protein>
    <submittedName>
        <fullName evidence="2">D-alanyl-D-alanine carboxypeptidase</fullName>
        <ecNumber evidence="2">3.4.16.4</ecNumber>
    </submittedName>
</protein>
<dbReference type="EC" id="3.4.16.4" evidence="2"/>
<dbReference type="PANTHER" id="PTHR34385:SF1">
    <property type="entry name" value="PEPTIDOGLYCAN L-ALANYL-D-GLUTAMATE ENDOPEPTIDASE CWLK"/>
    <property type="match status" value="1"/>
</dbReference>
<comment type="caution">
    <text evidence="2">The sequence shown here is derived from an EMBL/GenBank/DDBJ whole genome shotgun (WGS) entry which is preliminary data.</text>
</comment>
<evidence type="ECO:0000313" key="3">
    <source>
        <dbReference type="Proteomes" id="UP000523863"/>
    </source>
</evidence>
<dbReference type="Proteomes" id="UP000523863">
    <property type="component" value="Unassembled WGS sequence"/>
</dbReference>
<dbReference type="SUPFAM" id="SSF55166">
    <property type="entry name" value="Hedgehog/DD-peptidase"/>
    <property type="match status" value="1"/>
</dbReference>
<dbReference type="InterPro" id="IPR003709">
    <property type="entry name" value="VanY-like_core_dom"/>
</dbReference>
<organism evidence="2 3">
    <name type="scientific">Neomicrococcus lactis</name>
    <dbReference type="NCBI Taxonomy" id="732241"/>
    <lineage>
        <taxon>Bacteria</taxon>
        <taxon>Bacillati</taxon>
        <taxon>Actinomycetota</taxon>
        <taxon>Actinomycetes</taxon>
        <taxon>Micrococcales</taxon>
        <taxon>Micrococcaceae</taxon>
        <taxon>Neomicrococcus</taxon>
    </lineage>
</organism>
<accession>A0A7W9DC17</accession>
<keyword evidence="2" id="KW-0645">Protease</keyword>
<dbReference type="InterPro" id="IPR028994">
    <property type="entry name" value="Integrin_alpha_N"/>
</dbReference>
<name>A0A7W9DC17_9MICC</name>
<dbReference type="RefSeq" id="WP_183644093.1">
    <property type="nucleotide sequence ID" value="NZ_JACHBL010000001.1"/>
</dbReference>
<dbReference type="GO" id="GO:0006508">
    <property type="term" value="P:proteolysis"/>
    <property type="evidence" value="ECO:0007669"/>
    <property type="project" value="InterPro"/>
</dbReference>
<dbReference type="InterPro" id="IPR052179">
    <property type="entry name" value="DD-CPase-like"/>
</dbReference>
<feature type="domain" description="D-alanyl-D-alanine carboxypeptidase-like core" evidence="1">
    <location>
        <begin position="53"/>
        <end position="181"/>
    </location>
</feature>
<dbReference type="AlphaFoldDB" id="A0A7W9DC17"/>
<evidence type="ECO:0000313" key="2">
    <source>
        <dbReference type="EMBL" id="MBB5599255.1"/>
    </source>
</evidence>
<keyword evidence="3" id="KW-1185">Reference proteome</keyword>
<dbReference type="InterPro" id="IPR058193">
    <property type="entry name" value="VanY/YodJ_core_dom"/>
</dbReference>
<keyword evidence="2" id="KW-0378">Hydrolase</keyword>
<evidence type="ECO:0000259" key="1">
    <source>
        <dbReference type="Pfam" id="PF02557"/>
    </source>
</evidence>